<dbReference type="EMBL" id="JJMM01000011">
    <property type="protein sequence ID" value="KDR95208.1"/>
    <property type="molecule type" value="Genomic_DNA"/>
</dbReference>
<dbReference type="InterPro" id="IPR015946">
    <property type="entry name" value="KH_dom-like_a/b"/>
</dbReference>
<dbReference type="Pfam" id="PF02033">
    <property type="entry name" value="RBFA"/>
    <property type="match status" value="1"/>
</dbReference>
<dbReference type="GO" id="GO:0030490">
    <property type="term" value="P:maturation of SSU-rRNA"/>
    <property type="evidence" value="ECO:0007669"/>
    <property type="project" value="UniProtKB-UniRule"/>
</dbReference>
<dbReference type="PROSITE" id="PS01319">
    <property type="entry name" value="RBFA"/>
    <property type="match status" value="1"/>
</dbReference>
<dbReference type="NCBIfam" id="TIGR00082">
    <property type="entry name" value="rbfA"/>
    <property type="match status" value="1"/>
</dbReference>
<evidence type="ECO:0000313" key="3">
    <source>
        <dbReference type="EMBL" id="KDR95208.1"/>
    </source>
</evidence>
<comment type="similarity">
    <text evidence="2">Belongs to the RbfA family.</text>
</comment>
<comment type="function">
    <text evidence="2">One of several proteins that assist in the late maturation steps of the functional core of the 30S ribosomal subunit. Associates with free 30S ribosomal subunits (but not with 30S subunits that are part of 70S ribosomes or polysomes). Required for efficient processing of 16S rRNA. May interact with the 5'-terminal helix region of 16S rRNA.</text>
</comment>
<accession>A0A069REK0</accession>
<dbReference type="STRING" id="1121324.CLIT_11c02370"/>
<dbReference type="eggNOG" id="COG0858">
    <property type="taxonomic scope" value="Bacteria"/>
</dbReference>
<comment type="caution">
    <text evidence="3">The sequence shown here is derived from an EMBL/GenBank/DDBJ whole genome shotgun (WGS) entry which is preliminary data.</text>
</comment>
<dbReference type="PANTHER" id="PTHR33515:SF1">
    <property type="entry name" value="RIBOSOME-BINDING FACTOR A, CHLOROPLASTIC-RELATED"/>
    <property type="match status" value="1"/>
</dbReference>
<dbReference type="InterPro" id="IPR023799">
    <property type="entry name" value="RbfA_dom_sf"/>
</dbReference>
<keyword evidence="1 2" id="KW-0690">Ribosome biogenesis</keyword>
<dbReference type="Gene3D" id="3.30.300.20">
    <property type="match status" value="1"/>
</dbReference>
<protein>
    <recommendedName>
        <fullName evidence="2">Ribosome-binding factor A</fullName>
    </recommendedName>
</protein>
<comment type="subunit">
    <text evidence="2">Monomer. Binds 30S ribosomal subunits, but not 50S ribosomal subunits or 70S ribosomes.</text>
</comment>
<keyword evidence="2" id="KW-0963">Cytoplasm</keyword>
<dbReference type="AlphaFoldDB" id="A0A069REK0"/>
<comment type="subcellular location">
    <subcellularLocation>
        <location evidence="2">Cytoplasm</location>
    </subcellularLocation>
</comment>
<dbReference type="PANTHER" id="PTHR33515">
    <property type="entry name" value="RIBOSOME-BINDING FACTOR A, CHLOROPLASTIC-RELATED"/>
    <property type="match status" value="1"/>
</dbReference>
<dbReference type="InterPro" id="IPR000238">
    <property type="entry name" value="RbfA"/>
</dbReference>
<organism evidence="3 4">
    <name type="scientific">Peptoclostridium litorale DSM 5388</name>
    <dbReference type="NCBI Taxonomy" id="1121324"/>
    <lineage>
        <taxon>Bacteria</taxon>
        <taxon>Bacillati</taxon>
        <taxon>Bacillota</taxon>
        <taxon>Clostridia</taxon>
        <taxon>Peptostreptococcales</taxon>
        <taxon>Peptoclostridiaceae</taxon>
        <taxon>Peptoclostridium</taxon>
    </lineage>
</organism>
<sequence length="118" mass="13411">MSYKRTKRIGEEMKKVISSMIASGAIKDPRITSLVSITEVEVTQDLKYAYAYVSVLAGDKHDILDGLKSARGFIRKEVGKEIKLRYTPEIIFKLDDSIERGIYMSKLIDKMKSDDSDE</sequence>
<gene>
    <name evidence="2 3" type="primary">rbfA</name>
    <name evidence="3" type="ORF">CLIT_11c02370</name>
</gene>
<dbReference type="OrthoDB" id="307788at2"/>
<dbReference type="InterPro" id="IPR020053">
    <property type="entry name" value="Ribosome-bd_factorA_CS"/>
</dbReference>
<dbReference type="SUPFAM" id="SSF89919">
    <property type="entry name" value="Ribosome-binding factor A, RbfA"/>
    <property type="match status" value="1"/>
</dbReference>
<evidence type="ECO:0000256" key="2">
    <source>
        <dbReference type="HAMAP-Rule" id="MF_00003"/>
    </source>
</evidence>
<dbReference type="HAMAP" id="MF_00003">
    <property type="entry name" value="RbfA"/>
    <property type="match status" value="1"/>
</dbReference>
<dbReference type="RefSeq" id="WP_038265309.1">
    <property type="nucleotide sequence ID" value="NZ_FSRH01000002.1"/>
</dbReference>
<evidence type="ECO:0000313" key="4">
    <source>
        <dbReference type="Proteomes" id="UP000027946"/>
    </source>
</evidence>
<proteinExistence type="inferred from homology"/>
<keyword evidence="4" id="KW-1185">Reference proteome</keyword>
<name>A0A069REK0_PEPLI</name>
<dbReference type="GO" id="GO:0005829">
    <property type="term" value="C:cytosol"/>
    <property type="evidence" value="ECO:0007669"/>
    <property type="project" value="TreeGrafter"/>
</dbReference>
<reference evidence="3 4" key="1">
    <citation type="submission" date="2014-03" db="EMBL/GenBank/DDBJ databases">
        <title>Genome sequence of Clostridium litorale W6, DSM 5388.</title>
        <authorList>
            <person name="Poehlein A."/>
            <person name="Jagirdar A."/>
            <person name="Khonsari B."/>
            <person name="Chibani C.M."/>
            <person name="Gutierrez Gutierrez D.A."/>
            <person name="Davydova E."/>
            <person name="Alghaithi H.S."/>
            <person name="Nair K.P."/>
            <person name="Dhamotharan K."/>
            <person name="Chandran L."/>
            <person name="G W."/>
            <person name="Daniel R."/>
        </authorList>
    </citation>
    <scope>NUCLEOTIDE SEQUENCE [LARGE SCALE GENOMIC DNA]</scope>
    <source>
        <strain evidence="3 4">W6</strain>
    </source>
</reference>
<evidence type="ECO:0000256" key="1">
    <source>
        <dbReference type="ARBA" id="ARBA00022517"/>
    </source>
</evidence>
<dbReference type="Proteomes" id="UP000027946">
    <property type="component" value="Unassembled WGS sequence"/>
</dbReference>
<dbReference type="GO" id="GO:0043024">
    <property type="term" value="F:ribosomal small subunit binding"/>
    <property type="evidence" value="ECO:0007669"/>
    <property type="project" value="TreeGrafter"/>
</dbReference>